<comment type="caution">
    <text evidence="1">The sequence shown here is derived from an EMBL/GenBank/DDBJ whole genome shotgun (WGS) entry which is preliminary data.</text>
</comment>
<evidence type="ECO:0000313" key="2">
    <source>
        <dbReference type="Proteomes" id="UP000717634"/>
    </source>
</evidence>
<protein>
    <recommendedName>
        <fullName evidence="3">Lipoprotein</fullName>
    </recommendedName>
</protein>
<sequence>MTHLLPFRFSAILLLGLGLLLPGCCANNVCDCPGESQADAIKLVFSSKDFPTSTDLDSIVIERYPLVIIPASGTNPGTKPETATLIRSAAQAYDTIVINNSTPFSQVSTAKLDQYQYYVRYFPALPAPRSKLPAFALVIDRVTLKGNLDGNGCCTCYTNTQKVITTRKDSTAGTTTAETTNLKDKPVFIITK</sequence>
<dbReference type="RefSeq" id="WP_168674115.1">
    <property type="nucleotide sequence ID" value="NZ_JAAVTK010000009.1"/>
</dbReference>
<dbReference type="EMBL" id="JAAVTK010000009">
    <property type="protein sequence ID" value="NKI90521.1"/>
    <property type="molecule type" value="Genomic_DNA"/>
</dbReference>
<dbReference type="Proteomes" id="UP000717634">
    <property type="component" value="Unassembled WGS sequence"/>
</dbReference>
<keyword evidence="2" id="KW-1185">Reference proteome</keyword>
<proteinExistence type="predicted"/>
<organism evidence="1 2">
    <name type="scientific">Hymenobacter artigasi</name>
    <dbReference type="NCBI Taxonomy" id="2719616"/>
    <lineage>
        <taxon>Bacteria</taxon>
        <taxon>Pseudomonadati</taxon>
        <taxon>Bacteroidota</taxon>
        <taxon>Cytophagia</taxon>
        <taxon>Cytophagales</taxon>
        <taxon>Hymenobacteraceae</taxon>
        <taxon>Hymenobacter</taxon>
    </lineage>
</organism>
<reference evidence="1 2" key="1">
    <citation type="submission" date="2020-03" db="EMBL/GenBank/DDBJ databases">
        <title>Genomic Encyclopedia of Type Strains, Phase IV (KMG-V): Genome sequencing to study the core and pangenomes of soil and plant-associated prokaryotes.</title>
        <authorList>
            <person name="Whitman W."/>
        </authorList>
    </citation>
    <scope>NUCLEOTIDE SEQUENCE [LARGE SCALE GENOMIC DNA]</scope>
    <source>
        <strain evidence="1 2">1B</strain>
    </source>
</reference>
<name>A0ABX1HNG7_9BACT</name>
<evidence type="ECO:0008006" key="3">
    <source>
        <dbReference type="Google" id="ProtNLM"/>
    </source>
</evidence>
<gene>
    <name evidence="1" type="ORF">HBN54_003125</name>
</gene>
<evidence type="ECO:0000313" key="1">
    <source>
        <dbReference type="EMBL" id="NKI90521.1"/>
    </source>
</evidence>
<accession>A0ABX1HNG7</accession>